<dbReference type="PANTHER" id="PTHR42908:SF10">
    <property type="entry name" value="EUKARYOTIC TRANSLATION ELONGATION FACTOR 2"/>
    <property type="match status" value="1"/>
</dbReference>
<dbReference type="Proteomes" id="UP001157418">
    <property type="component" value="Unassembled WGS sequence"/>
</dbReference>
<reference evidence="4 5" key="1">
    <citation type="submission" date="2022-01" db="EMBL/GenBank/DDBJ databases">
        <authorList>
            <person name="Xiong W."/>
            <person name="Schranz E."/>
        </authorList>
    </citation>
    <scope>NUCLEOTIDE SEQUENCE [LARGE SCALE GENOMIC DNA]</scope>
</reference>
<dbReference type="EMBL" id="CAKMRJ010000001">
    <property type="protein sequence ID" value="CAH1413086.1"/>
    <property type="molecule type" value="Genomic_DNA"/>
</dbReference>
<dbReference type="InterPro" id="IPR027417">
    <property type="entry name" value="P-loop_NTPase"/>
</dbReference>
<proteinExistence type="predicted"/>
<name>A0AAU9LI22_9ASTR</name>
<evidence type="ECO:0000256" key="1">
    <source>
        <dbReference type="ARBA" id="ARBA00022490"/>
    </source>
</evidence>
<keyword evidence="2" id="KW-0251">Elongation factor</keyword>
<keyword evidence="5" id="KW-1185">Reference proteome</keyword>
<evidence type="ECO:0008006" key="6">
    <source>
        <dbReference type="Google" id="ProtNLM"/>
    </source>
</evidence>
<comment type="caution">
    <text evidence="4">The sequence shown here is derived from an EMBL/GenBank/DDBJ whole genome shotgun (WGS) entry which is preliminary data.</text>
</comment>
<evidence type="ECO:0000313" key="5">
    <source>
        <dbReference type="Proteomes" id="UP001157418"/>
    </source>
</evidence>
<evidence type="ECO:0000313" key="4">
    <source>
        <dbReference type="EMBL" id="CAH1413086.1"/>
    </source>
</evidence>
<dbReference type="GO" id="GO:0003746">
    <property type="term" value="F:translation elongation factor activity"/>
    <property type="evidence" value="ECO:0007669"/>
    <property type="project" value="UniProtKB-KW"/>
</dbReference>
<protein>
    <recommendedName>
        <fullName evidence="6">Elongation factor 2</fullName>
    </recommendedName>
</protein>
<sequence length="274" mass="31590">MLILSRRIFDRSIPTTHQQKLGKMLKNLPYKMTESVLHRAIAERVRPMLTINKMDRVFLGGQVDGEKLYQTLKSVIEEVNGIMAPYTDTIDIELYPEKGVVAFSCGLHGWGFTLRSFAKKYASKFHVDESKMMERLWGENYYDPVIKKWTTKSTWSPTCKRSVMAPMLTKLGVTLNYEEKELMGEALVICVMKKWLPAADELLEMIIFHLPSPHIAQTYRVDILYKGDLDDEYANAIRNCDPDGPLMLYVSKMIPASNDKRRFFAFGRVFSGRI</sequence>
<evidence type="ECO:0000256" key="2">
    <source>
        <dbReference type="ARBA" id="ARBA00022768"/>
    </source>
</evidence>
<dbReference type="GO" id="GO:0003924">
    <property type="term" value="F:GTPase activity"/>
    <property type="evidence" value="ECO:0007669"/>
    <property type="project" value="TreeGrafter"/>
</dbReference>
<dbReference type="SUPFAM" id="SSF52540">
    <property type="entry name" value="P-loop containing nucleoside triphosphate hydrolases"/>
    <property type="match status" value="1"/>
</dbReference>
<dbReference type="SUPFAM" id="SSF50447">
    <property type="entry name" value="Translation proteins"/>
    <property type="match status" value="1"/>
</dbReference>
<dbReference type="Gene3D" id="3.40.50.300">
    <property type="entry name" value="P-loop containing nucleotide triphosphate hydrolases"/>
    <property type="match status" value="1"/>
</dbReference>
<dbReference type="GO" id="GO:0005829">
    <property type="term" value="C:cytosol"/>
    <property type="evidence" value="ECO:0007669"/>
    <property type="project" value="TreeGrafter"/>
</dbReference>
<dbReference type="AlphaFoldDB" id="A0AAU9LI22"/>
<dbReference type="GO" id="GO:1990904">
    <property type="term" value="C:ribonucleoprotein complex"/>
    <property type="evidence" value="ECO:0007669"/>
    <property type="project" value="TreeGrafter"/>
</dbReference>
<gene>
    <name evidence="4" type="ORF">LVIROSA_LOCUS1062</name>
</gene>
<dbReference type="GO" id="GO:0043022">
    <property type="term" value="F:ribosome binding"/>
    <property type="evidence" value="ECO:0007669"/>
    <property type="project" value="TreeGrafter"/>
</dbReference>
<dbReference type="Gene3D" id="2.40.30.10">
    <property type="entry name" value="Translation factors"/>
    <property type="match status" value="1"/>
</dbReference>
<keyword evidence="1" id="KW-0963">Cytoplasm</keyword>
<organism evidence="4 5">
    <name type="scientific">Lactuca virosa</name>
    <dbReference type="NCBI Taxonomy" id="75947"/>
    <lineage>
        <taxon>Eukaryota</taxon>
        <taxon>Viridiplantae</taxon>
        <taxon>Streptophyta</taxon>
        <taxon>Embryophyta</taxon>
        <taxon>Tracheophyta</taxon>
        <taxon>Spermatophyta</taxon>
        <taxon>Magnoliopsida</taxon>
        <taxon>eudicotyledons</taxon>
        <taxon>Gunneridae</taxon>
        <taxon>Pentapetalae</taxon>
        <taxon>asterids</taxon>
        <taxon>campanulids</taxon>
        <taxon>Asterales</taxon>
        <taxon>Asteraceae</taxon>
        <taxon>Cichorioideae</taxon>
        <taxon>Cichorieae</taxon>
        <taxon>Lactucinae</taxon>
        <taxon>Lactuca</taxon>
    </lineage>
</organism>
<dbReference type="PANTHER" id="PTHR42908">
    <property type="entry name" value="TRANSLATION ELONGATION FACTOR-RELATED"/>
    <property type="match status" value="1"/>
</dbReference>
<keyword evidence="3" id="KW-0648">Protein biosynthesis</keyword>
<evidence type="ECO:0000256" key="3">
    <source>
        <dbReference type="ARBA" id="ARBA00022917"/>
    </source>
</evidence>
<dbReference type="InterPro" id="IPR009000">
    <property type="entry name" value="Transl_B-barrel_sf"/>
</dbReference>
<accession>A0AAU9LI22</accession>